<reference evidence="1" key="1">
    <citation type="submission" date="2020-10" db="EMBL/GenBank/DDBJ databases">
        <authorList>
            <person name="Han B."/>
            <person name="Lu T."/>
            <person name="Zhao Q."/>
            <person name="Huang X."/>
            <person name="Zhao Y."/>
        </authorList>
    </citation>
    <scope>NUCLEOTIDE SEQUENCE</scope>
</reference>
<keyword evidence="2" id="KW-1185">Reference proteome</keyword>
<sequence>MVTHHLDIHHTIKVLTHRWVAILVLVYRLLNIMVMDATLVGGSTAAAAAAYGVHHLTHGHHPHGHHLGHFGKFKHHHHGYYGKFKHGKFGKHIGLGGKHGLLRWKHHHHGFFGGKYKRWK</sequence>
<accession>A0A811QI58</accession>
<dbReference type="AlphaFoldDB" id="A0A811QI58"/>
<dbReference type="EMBL" id="CAJGYO010000010">
    <property type="protein sequence ID" value="CAD6258879.1"/>
    <property type="molecule type" value="Genomic_DNA"/>
</dbReference>
<comment type="caution">
    <text evidence="1">The sequence shown here is derived from an EMBL/GenBank/DDBJ whole genome shotgun (WGS) entry which is preliminary data.</text>
</comment>
<gene>
    <name evidence="1" type="ORF">NCGR_LOCUS42345</name>
</gene>
<name>A0A811QI58_9POAL</name>
<organism evidence="1 2">
    <name type="scientific">Miscanthus lutarioriparius</name>
    <dbReference type="NCBI Taxonomy" id="422564"/>
    <lineage>
        <taxon>Eukaryota</taxon>
        <taxon>Viridiplantae</taxon>
        <taxon>Streptophyta</taxon>
        <taxon>Embryophyta</taxon>
        <taxon>Tracheophyta</taxon>
        <taxon>Spermatophyta</taxon>
        <taxon>Magnoliopsida</taxon>
        <taxon>Liliopsida</taxon>
        <taxon>Poales</taxon>
        <taxon>Poaceae</taxon>
        <taxon>PACMAD clade</taxon>
        <taxon>Panicoideae</taxon>
        <taxon>Andropogonodae</taxon>
        <taxon>Andropogoneae</taxon>
        <taxon>Saccharinae</taxon>
        <taxon>Miscanthus</taxon>
    </lineage>
</organism>
<evidence type="ECO:0000313" key="2">
    <source>
        <dbReference type="Proteomes" id="UP000604825"/>
    </source>
</evidence>
<proteinExistence type="predicted"/>
<dbReference type="Proteomes" id="UP000604825">
    <property type="component" value="Unassembled WGS sequence"/>
</dbReference>
<evidence type="ECO:0000313" key="1">
    <source>
        <dbReference type="EMBL" id="CAD6258879.1"/>
    </source>
</evidence>
<protein>
    <submittedName>
        <fullName evidence="1">Uncharacterized protein</fullName>
    </submittedName>
</protein>